<keyword evidence="3" id="KW-1185">Reference proteome</keyword>
<sequence>MKKTILSIFASLLLIPSLAMASDSTLDKLSKSSAVNNELANRFLIHIKFVKSDFSNGFHNVYELKTQAMDSPNYYCATLKIDEIGNSGVEVVNSVRCAQ</sequence>
<organism evidence="2 3">
    <name type="scientific">Vibrio tetraodonis subsp. pristinus</name>
    <dbReference type="NCBI Taxonomy" id="2695891"/>
    <lineage>
        <taxon>Bacteria</taxon>
        <taxon>Pseudomonadati</taxon>
        <taxon>Pseudomonadota</taxon>
        <taxon>Gammaproteobacteria</taxon>
        <taxon>Vibrionales</taxon>
        <taxon>Vibrionaceae</taxon>
        <taxon>Vibrio</taxon>
    </lineage>
</organism>
<dbReference type="Proteomes" id="UP000478571">
    <property type="component" value="Unassembled WGS sequence"/>
</dbReference>
<protein>
    <submittedName>
        <fullName evidence="2">Uncharacterized protein</fullName>
    </submittedName>
</protein>
<feature type="signal peptide" evidence="1">
    <location>
        <begin position="1"/>
        <end position="21"/>
    </location>
</feature>
<accession>A0A6L8LYK6</accession>
<dbReference type="AlphaFoldDB" id="A0A6L8LYK6"/>
<proteinExistence type="predicted"/>
<dbReference type="RefSeq" id="WP_160932460.1">
    <property type="nucleotide sequence ID" value="NZ_WWEU01000010.1"/>
</dbReference>
<evidence type="ECO:0000256" key="1">
    <source>
        <dbReference type="SAM" id="SignalP"/>
    </source>
</evidence>
<gene>
    <name evidence="2" type="ORF">GTG28_18555</name>
</gene>
<evidence type="ECO:0000313" key="2">
    <source>
        <dbReference type="EMBL" id="MYM61224.1"/>
    </source>
</evidence>
<comment type="caution">
    <text evidence="2">The sequence shown here is derived from an EMBL/GenBank/DDBJ whole genome shotgun (WGS) entry which is preliminary data.</text>
</comment>
<keyword evidence="1" id="KW-0732">Signal</keyword>
<reference evidence="2 3" key="1">
    <citation type="submission" date="2020-01" db="EMBL/GenBank/DDBJ databases">
        <title>Draft Genome Sequence of Vibrio sp. strain OCN044, Isolated from a Healthy Coral at Palmyra Atoll.</title>
        <authorList>
            <person name="Videau P."/>
            <person name="Loughran R."/>
            <person name="Esquivel A."/>
            <person name="Deadmond M."/>
            <person name="Paddock B.E."/>
            <person name="Saw J.H."/>
            <person name="Ushijima B."/>
        </authorList>
    </citation>
    <scope>NUCLEOTIDE SEQUENCE [LARGE SCALE GENOMIC DNA]</scope>
    <source>
        <strain evidence="2 3">OCN044</strain>
    </source>
</reference>
<dbReference type="EMBL" id="WWEU01000010">
    <property type="protein sequence ID" value="MYM61224.1"/>
    <property type="molecule type" value="Genomic_DNA"/>
</dbReference>
<feature type="chain" id="PRO_5026728508" evidence="1">
    <location>
        <begin position="22"/>
        <end position="99"/>
    </location>
</feature>
<name>A0A6L8LYK6_9VIBR</name>
<evidence type="ECO:0000313" key="3">
    <source>
        <dbReference type="Proteomes" id="UP000478571"/>
    </source>
</evidence>